<organism evidence="1 2">
    <name type="scientific">Clonostachys rhizophaga</name>
    <dbReference type="NCBI Taxonomy" id="160324"/>
    <lineage>
        <taxon>Eukaryota</taxon>
        <taxon>Fungi</taxon>
        <taxon>Dikarya</taxon>
        <taxon>Ascomycota</taxon>
        <taxon>Pezizomycotina</taxon>
        <taxon>Sordariomycetes</taxon>
        <taxon>Hypocreomycetidae</taxon>
        <taxon>Hypocreales</taxon>
        <taxon>Bionectriaceae</taxon>
        <taxon>Clonostachys</taxon>
    </lineage>
</organism>
<proteinExistence type="predicted"/>
<dbReference type="AlphaFoldDB" id="A0A9N9VM68"/>
<sequence>MKPKRDMGELVHKENDNVPGKTSVGCVDAVNVEAKTLDWGTARLNSLPQPLLNQMDEVVHVLLLGCAPVAEIRLLTIKEGPHYELSQVFSPDVLQICAEEPTLEHSTLGRRQWRGIHGFEAQASLGWPPSQKVEEALCSQGECQYDRGKDLP</sequence>
<dbReference type="Proteomes" id="UP000696573">
    <property type="component" value="Unassembled WGS sequence"/>
</dbReference>
<keyword evidence="2" id="KW-1185">Reference proteome</keyword>
<evidence type="ECO:0000313" key="2">
    <source>
        <dbReference type="Proteomes" id="UP000696573"/>
    </source>
</evidence>
<reference evidence="1" key="1">
    <citation type="submission" date="2021-10" db="EMBL/GenBank/DDBJ databases">
        <authorList>
            <person name="Piombo E."/>
        </authorList>
    </citation>
    <scope>NUCLEOTIDE SEQUENCE</scope>
</reference>
<accession>A0A9N9VM68</accession>
<gene>
    <name evidence="1" type="ORF">CRHIZ90672A_00009548</name>
</gene>
<name>A0A9N9VM68_9HYPO</name>
<dbReference type="EMBL" id="CABFNQ020000717">
    <property type="protein sequence ID" value="CAH0026026.1"/>
    <property type="molecule type" value="Genomic_DNA"/>
</dbReference>
<protein>
    <submittedName>
        <fullName evidence="1">Uncharacterized protein</fullName>
    </submittedName>
</protein>
<evidence type="ECO:0000313" key="1">
    <source>
        <dbReference type="EMBL" id="CAH0026026.1"/>
    </source>
</evidence>
<comment type="caution">
    <text evidence="1">The sequence shown here is derived from an EMBL/GenBank/DDBJ whole genome shotgun (WGS) entry which is preliminary data.</text>
</comment>